<comment type="catalytic activity">
    <reaction evidence="8">
        <text>L-threonyl-[protein] + ATP = O-phospho-L-threonyl-[protein] + ADP + H(+)</text>
        <dbReference type="Rhea" id="RHEA:46608"/>
        <dbReference type="Rhea" id="RHEA-COMP:11060"/>
        <dbReference type="Rhea" id="RHEA-COMP:11605"/>
        <dbReference type="ChEBI" id="CHEBI:15378"/>
        <dbReference type="ChEBI" id="CHEBI:30013"/>
        <dbReference type="ChEBI" id="CHEBI:30616"/>
        <dbReference type="ChEBI" id="CHEBI:61977"/>
        <dbReference type="ChEBI" id="CHEBI:456216"/>
        <dbReference type="EC" id="2.7.11.22"/>
    </reaction>
</comment>
<dbReference type="SMART" id="SM00220">
    <property type="entry name" value="S_TKc"/>
    <property type="match status" value="1"/>
</dbReference>
<evidence type="ECO:0000256" key="3">
    <source>
        <dbReference type="ARBA" id="ARBA00022527"/>
    </source>
</evidence>
<evidence type="ECO:0000256" key="1">
    <source>
        <dbReference type="ARBA" id="ARBA00006485"/>
    </source>
</evidence>
<evidence type="ECO:0000256" key="4">
    <source>
        <dbReference type="ARBA" id="ARBA00022679"/>
    </source>
</evidence>
<dbReference type="PANTHER" id="PTHR24056:SF107">
    <property type="entry name" value="CYCLIN-DEPENDENT KINASE 11A-RELATED"/>
    <property type="match status" value="1"/>
</dbReference>
<evidence type="ECO:0000256" key="2">
    <source>
        <dbReference type="ARBA" id="ARBA00012425"/>
    </source>
</evidence>
<keyword evidence="4 12" id="KW-0808">Transferase</keyword>
<dbReference type="PANTHER" id="PTHR24056">
    <property type="entry name" value="CELL DIVISION PROTEIN KINASE"/>
    <property type="match status" value="1"/>
</dbReference>
<dbReference type="InterPro" id="IPR000719">
    <property type="entry name" value="Prot_kinase_dom"/>
</dbReference>
<evidence type="ECO:0000256" key="9">
    <source>
        <dbReference type="ARBA" id="ARBA00048367"/>
    </source>
</evidence>
<keyword evidence="6 12" id="KW-0418">Kinase</keyword>
<feature type="domain" description="Protein kinase" evidence="11">
    <location>
        <begin position="83"/>
        <end position="366"/>
    </location>
</feature>
<dbReference type="Proteomes" id="UP001217582">
    <property type="component" value="Chromosome 3"/>
</dbReference>
<evidence type="ECO:0000256" key="7">
    <source>
        <dbReference type="ARBA" id="ARBA00022840"/>
    </source>
</evidence>
<dbReference type="GO" id="GO:0040019">
    <property type="term" value="P:positive regulation of embryonic development"/>
    <property type="evidence" value="ECO:0007669"/>
    <property type="project" value="UniProtKB-ARBA"/>
</dbReference>
<sequence>MGDDVHAQENDERSDVKRKKPRLDTYEAKVRESVRVSLENKRRSTSSQVQHEARYEHSSTYSFAAPARSDHPCIEGCGSVSSYEVLNRIEEGSYGVVSRARHKETGEIVALKQLKLDKEVYGFPITSLREIRTLFQARHPHIVEIKEIVVGDTLSQVYLVMEFVENDLKTILSTMRTRFLPSEIKTLMRQILSAVATMHSRWIVHRDLKASNLLMTNRGRIKIADFGLARTFGDPLREMTSLVVTLWYRAPELLLGTKIYDTAVDMWSVGCIFAELLLKEPLFPGKNETDQLSRIMRLLGLPTESTWPGYSKLAKAHLKHSVHIQNNIRHHFRHFSEATIDLLKSMLCYDPSKRISAEEALEHPYFHEPPLPAHPDTFGSFPSSAAAYILTRLARPIGSYLTASYPSSHNIMNLLRVTQAAGLSHQRMVLAQRSMNQLRRISQTSAWHDASTPAEKQDKIIRTLTEKFTPSDLQVQDISGGCGSFFAIMLKSKEFKGKSTIQAHRMVNKEIKDVIQDIHGLQVCCLPTNPKLKTIADN</sequence>
<dbReference type="InterPro" id="IPR050108">
    <property type="entry name" value="CDK"/>
</dbReference>
<dbReference type="InterPro" id="IPR011009">
    <property type="entry name" value="Kinase-like_dom_sf"/>
</dbReference>
<accession>A0AAJ5YZH6</accession>
<dbReference type="InterPro" id="IPR036065">
    <property type="entry name" value="BolA-like_sf"/>
</dbReference>
<feature type="region of interest" description="Disordered" evidence="10">
    <location>
        <begin position="1"/>
        <end position="26"/>
    </location>
</feature>
<keyword evidence="5" id="KW-0547">Nucleotide-binding</keyword>
<keyword evidence="13" id="KW-1185">Reference proteome</keyword>
<dbReference type="PROSITE" id="PS00108">
    <property type="entry name" value="PROTEIN_KINASE_ST"/>
    <property type="match status" value="1"/>
</dbReference>
<dbReference type="Pfam" id="PF00069">
    <property type="entry name" value="Pkinase"/>
    <property type="match status" value="1"/>
</dbReference>
<dbReference type="SUPFAM" id="SSF56112">
    <property type="entry name" value="Protein kinase-like (PK-like)"/>
    <property type="match status" value="1"/>
</dbReference>
<dbReference type="CDD" id="cd07843">
    <property type="entry name" value="STKc_CDC2L1"/>
    <property type="match status" value="1"/>
</dbReference>
<dbReference type="GO" id="GO:0005524">
    <property type="term" value="F:ATP binding"/>
    <property type="evidence" value="ECO:0007669"/>
    <property type="project" value="UniProtKB-KW"/>
</dbReference>
<dbReference type="GO" id="GO:0005634">
    <property type="term" value="C:nucleus"/>
    <property type="evidence" value="ECO:0007669"/>
    <property type="project" value="TreeGrafter"/>
</dbReference>
<dbReference type="Gene3D" id="3.30.300.90">
    <property type="entry name" value="BolA-like"/>
    <property type="match status" value="1"/>
</dbReference>
<dbReference type="Gene3D" id="3.30.200.20">
    <property type="entry name" value="Phosphorylase Kinase, domain 1"/>
    <property type="match status" value="1"/>
</dbReference>
<evidence type="ECO:0000259" key="11">
    <source>
        <dbReference type="PROSITE" id="PS50011"/>
    </source>
</evidence>
<dbReference type="PROSITE" id="PS50011">
    <property type="entry name" value="PROTEIN_KINASE_DOM"/>
    <property type="match status" value="1"/>
</dbReference>
<evidence type="ECO:0000313" key="12">
    <source>
        <dbReference type="EMBL" id="WFD15837.1"/>
    </source>
</evidence>
<dbReference type="InterPro" id="IPR008271">
    <property type="entry name" value="Ser/Thr_kinase_AS"/>
</dbReference>
<gene>
    <name evidence="12" type="ORF">MARU1_001861</name>
</gene>
<evidence type="ECO:0000313" key="13">
    <source>
        <dbReference type="Proteomes" id="UP001217582"/>
    </source>
</evidence>
<comment type="catalytic activity">
    <reaction evidence="9">
        <text>L-seryl-[protein] + ATP = O-phospho-L-seryl-[protein] + ADP + H(+)</text>
        <dbReference type="Rhea" id="RHEA:17989"/>
        <dbReference type="Rhea" id="RHEA-COMP:9863"/>
        <dbReference type="Rhea" id="RHEA-COMP:11604"/>
        <dbReference type="ChEBI" id="CHEBI:15378"/>
        <dbReference type="ChEBI" id="CHEBI:29999"/>
        <dbReference type="ChEBI" id="CHEBI:30616"/>
        <dbReference type="ChEBI" id="CHEBI:83421"/>
        <dbReference type="ChEBI" id="CHEBI:456216"/>
        <dbReference type="EC" id="2.7.11.22"/>
    </reaction>
</comment>
<name>A0AAJ5YZH6_9BASI</name>
<reference evidence="12 13" key="1">
    <citation type="submission" date="2023-03" db="EMBL/GenBank/DDBJ databases">
        <title>Mating type loci evolution in Malassezia.</title>
        <authorList>
            <person name="Coelho M.A."/>
        </authorList>
    </citation>
    <scope>NUCLEOTIDE SEQUENCE [LARGE SCALE GENOMIC DNA]</scope>
    <source>
        <strain evidence="12 13">CBS 13387</strain>
    </source>
</reference>
<dbReference type="InterPro" id="IPR002634">
    <property type="entry name" value="BolA"/>
</dbReference>
<dbReference type="AlphaFoldDB" id="A0AAJ5YZH6"/>
<keyword evidence="7" id="KW-0067">ATP-binding</keyword>
<dbReference type="GO" id="GO:0004693">
    <property type="term" value="F:cyclin-dependent protein serine/threonine kinase activity"/>
    <property type="evidence" value="ECO:0007669"/>
    <property type="project" value="UniProtKB-EC"/>
</dbReference>
<dbReference type="Pfam" id="PF01722">
    <property type="entry name" value="BolA"/>
    <property type="match status" value="1"/>
</dbReference>
<dbReference type="InterPro" id="IPR045267">
    <property type="entry name" value="CDK11/PITSLRE_STKc"/>
</dbReference>
<dbReference type="GO" id="GO:0007346">
    <property type="term" value="P:regulation of mitotic cell cycle"/>
    <property type="evidence" value="ECO:0007669"/>
    <property type="project" value="TreeGrafter"/>
</dbReference>
<dbReference type="EC" id="2.7.11.22" evidence="2"/>
<evidence type="ECO:0000256" key="10">
    <source>
        <dbReference type="SAM" id="MobiDB-lite"/>
    </source>
</evidence>
<evidence type="ECO:0000256" key="5">
    <source>
        <dbReference type="ARBA" id="ARBA00022741"/>
    </source>
</evidence>
<evidence type="ECO:0000256" key="8">
    <source>
        <dbReference type="ARBA" id="ARBA00047811"/>
    </source>
</evidence>
<proteinExistence type="inferred from homology"/>
<evidence type="ECO:0000256" key="6">
    <source>
        <dbReference type="ARBA" id="ARBA00022777"/>
    </source>
</evidence>
<protein>
    <recommendedName>
        <fullName evidence="2">cyclin-dependent kinase</fullName>
        <ecNumber evidence="2">2.7.11.22</ecNumber>
    </recommendedName>
</protein>
<dbReference type="Gene3D" id="1.10.510.10">
    <property type="entry name" value="Transferase(Phosphotransferase) domain 1"/>
    <property type="match status" value="1"/>
</dbReference>
<organism evidence="12 13">
    <name type="scientific">Malassezia arunalokei</name>
    <dbReference type="NCBI Taxonomy" id="1514897"/>
    <lineage>
        <taxon>Eukaryota</taxon>
        <taxon>Fungi</taxon>
        <taxon>Dikarya</taxon>
        <taxon>Basidiomycota</taxon>
        <taxon>Ustilaginomycotina</taxon>
        <taxon>Malasseziomycetes</taxon>
        <taxon>Malasseziales</taxon>
        <taxon>Malasseziaceae</taxon>
        <taxon>Malassezia</taxon>
    </lineage>
</organism>
<dbReference type="EMBL" id="CP119918">
    <property type="protein sequence ID" value="WFD15837.1"/>
    <property type="molecule type" value="Genomic_DNA"/>
</dbReference>
<dbReference type="FunFam" id="3.30.200.20:FF:000054">
    <property type="entry name" value="Cyclin-dependent kinase 11B"/>
    <property type="match status" value="1"/>
</dbReference>
<keyword evidence="3" id="KW-0723">Serine/threonine-protein kinase</keyword>
<comment type="similarity">
    <text evidence="1">Belongs to the protein kinase superfamily. CMGC Ser/Thr protein kinase family. CDC2/CDKX subfamily.</text>
</comment>
<dbReference type="SUPFAM" id="SSF82657">
    <property type="entry name" value="BolA-like"/>
    <property type="match status" value="1"/>
</dbReference>
<feature type="compositionally biased region" description="Basic and acidic residues" evidence="10">
    <location>
        <begin position="1"/>
        <end position="15"/>
    </location>
</feature>
<dbReference type="FunFam" id="1.10.510.10:FF:000533">
    <property type="entry name" value="cyclin-dependent kinase 10"/>
    <property type="match status" value="1"/>
</dbReference>
<feature type="region of interest" description="Disordered" evidence="10">
    <location>
        <begin position="34"/>
        <end position="53"/>
    </location>
</feature>